<dbReference type="GO" id="GO:0004497">
    <property type="term" value="F:monooxygenase activity"/>
    <property type="evidence" value="ECO:0007669"/>
    <property type="project" value="UniProtKB-KW"/>
</dbReference>
<dbReference type="Proteomes" id="UP000264330">
    <property type="component" value="Unassembled WGS sequence"/>
</dbReference>
<accession>A0A3D5IVV7</accession>
<proteinExistence type="predicted"/>
<evidence type="ECO:0000313" key="2">
    <source>
        <dbReference type="Proteomes" id="UP000264330"/>
    </source>
</evidence>
<dbReference type="AlphaFoldDB" id="A0A3D5IVV7"/>
<dbReference type="EMBL" id="DPMF01000043">
    <property type="protein sequence ID" value="HCV79834.1"/>
    <property type="molecule type" value="Genomic_DNA"/>
</dbReference>
<keyword evidence="1" id="KW-0503">Monooxygenase</keyword>
<feature type="non-terminal residue" evidence="1">
    <location>
        <position position="1"/>
    </location>
</feature>
<evidence type="ECO:0000313" key="1">
    <source>
        <dbReference type="EMBL" id="HCV79834.1"/>
    </source>
</evidence>
<name>A0A3D5IVV7_9FLAO</name>
<dbReference type="Gene3D" id="3.20.20.70">
    <property type="entry name" value="Aldolase class I"/>
    <property type="match status" value="1"/>
</dbReference>
<keyword evidence="1" id="KW-0560">Oxidoreductase</keyword>
<protein>
    <submittedName>
        <fullName evidence="1">Nitronate monooxygenase</fullName>
    </submittedName>
</protein>
<dbReference type="InterPro" id="IPR013785">
    <property type="entry name" value="Aldolase_TIM"/>
</dbReference>
<organism evidence="1 2">
    <name type="scientific">Zunongwangia profunda</name>
    <dbReference type="NCBI Taxonomy" id="398743"/>
    <lineage>
        <taxon>Bacteria</taxon>
        <taxon>Pseudomonadati</taxon>
        <taxon>Bacteroidota</taxon>
        <taxon>Flavobacteriia</taxon>
        <taxon>Flavobacteriales</taxon>
        <taxon>Flavobacteriaceae</taxon>
        <taxon>Zunongwangia</taxon>
    </lineage>
</organism>
<sequence>LIEGELEIGQISGLIKTIKPAAEIVKEIIDEFESVQSQLHQY</sequence>
<reference evidence="1 2" key="1">
    <citation type="journal article" date="2018" name="Nat. Biotechnol.">
        <title>A standardized bacterial taxonomy based on genome phylogeny substantially revises the tree of life.</title>
        <authorList>
            <person name="Parks D.H."/>
            <person name="Chuvochina M."/>
            <person name="Waite D.W."/>
            <person name="Rinke C."/>
            <person name="Skarshewski A."/>
            <person name="Chaumeil P.A."/>
            <person name="Hugenholtz P."/>
        </authorList>
    </citation>
    <scope>NUCLEOTIDE SEQUENCE [LARGE SCALE GENOMIC DNA]</scope>
    <source>
        <strain evidence="1">UBA9359</strain>
    </source>
</reference>
<comment type="caution">
    <text evidence="1">The sequence shown here is derived from an EMBL/GenBank/DDBJ whole genome shotgun (WGS) entry which is preliminary data.</text>
</comment>
<gene>
    <name evidence="1" type="ORF">DGQ38_02155</name>
</gene>